<feature type="domain" description="UspA" evidence="5">
    <location>
        <begin position="4"/>
        <end position="145"/>
    </location>
</feature>
<feature type="domain" description="UspA" evidence="5">
    <location>
        <begin position="155"/>
        <end position="298"/>
    </location>
</feature>
<evidence type="ECO:0000256" key="4">
    <source>
        <dbReference type="ARBA" id="ARBA00037131"/>
    </source>
</evidence>
<dbReference type="NCBIfam" id="NF008380">
    <property type="entry name" value="PRK11175.1"/>
    <property type="match status" value="1"/>
</dbReference>
<dbReference type="HOGENOM" id="CLU_049301_1_2_6"/>
<sequence length="309" mass="34323">MNTIKKILAVIDPSKEKQIALNRSFELAKKSGAQITAFLSIYDFSYEMTTMLSREERDAMRDAVINDRKEWINSLIAEQASDIHVDCQVVWHNRPFESIVETVLEQQYDIVVKGTHQHDTLKSVIFTPTDWHLIRKCPVSLLLVKEHDWPAGGQILAAVNASSEEETHQALNHTILQEAKYLADLIDGNLNVVNAYPGTPVNIAIEIPEFDAGQYSESVKAHHIAATQKLAEQYDIESDHCFVNEGLPEDVLPQVANKIDAELVVMGTVGRTGISAALIGNTAEHVIDSLNCDVLALKPEGYKSPLDKS</sequence>
<dbReference type="GO" id="GO:0005737">
    <property type="term" value="C:cytoplasm"/>
    <property type="evidence" value="ECO:0007669"/>
    <property type="project" value="UniProtKB-SubCell"/>
</dbReference>
<evidence type="ECO:0000259" key="5">
    <source>
        <dbReference type="Pfam" id="PF00582"/>
    </source>
</evidence>
<comment type="similarity">
    <text evidence="2">Belongs to the universal stress protein A family.</text>
</comment>
<dbReference type="RefSeq" id="WP_038641394.1">
    <property type="nucleotide sequence ID" value="NZ_CP009888.1"/>
</dbReference>
<evidence type="ECO:0000256" key="3">
    <source>
        <dbReference type="ARBA" id="ARBA00022490"/>
    </source>
</evidence>
<protein>
    <submittedName>
        <fullName evidence="6">Universal stress protein UspE</fullName>
    </submittedName>
</protein>
<comment type="subcellular location">
    <subcellularLocation>
        <location evidence="1">Cytoplasm</location>
    </subcellularLocation>
</comment>
<dbReference type="Gene3D" id="3.40.50.12370">
    <property type="match status" value="1"/>
</dbReference>
<dbReference type="CDD" id="cd23660">
    <property type="entry name" value="USP-E_repeat2"/>
    <property type="match status" value="1"/>
</dbReference>
<dbReference type="Proteomes" id="UP000030341">
    <property type="component" value="Chromosome 1"/>
</dbReference>
<reference evidence="6 7" key="1">
    <citation type="submission" date="2014-11" db="EMBL/GenBank/DDBJ databases">
        <title>Complete Genome Sequence of Pseudoalteromonas sp. Strain OCN003 Isolated from Kaneohe Bay, Oahu, Hawaii.</title>
        <authorList>
            <person name="Beurmann S."/>
            <person name="Videau P."/>
            <person name="Ushijima B."/>
            <person name="Smith A.M."/>
            <person name="Aeby G.S."/>
            <person name="Callahan S.M."/>
            <person name="Belcaid M."/>
        </authorList>
    </citation>
    <scope>NUCLEOTIDE SEQUENCE [LARGE SCALE GENOMIC DNA]</scope>
    <source>
        <strain evidence="6 7">OCN003</strain>
    </source>
</reference>
<proteinExistence type="inferred from homology"/>
<organism evidence="6 7">
    <name type="scientific">Pseudoalteromonas piratica</name>
    <dbReference type="NCBI Taxonomy" id="1348114"/>
    <lineage>
        <taxon>Bacteria</taxon>
        <taxon>Pseudomonadati</taxon>
        <taxon>Pseudomonadota</taxon>
        <taxon>Gammaproteobacteria</taxon>
        <taxon>Alteromonadales</taxon>
        <taxon>Pseudoalteromonadaceae</taxon>
        <taxon>Pseudoalteromonas</taxon>
    </lineage>
</organism>
<evidence type="ECO:0000313" key="7">
    <source>
        <dbReference type="Proteomes" id="UP000030341"/>
    </source>
</evidence>
<name>A0A0A7EFT5_9GAMM</name>
<evidence type="ECO:0000313" key="6">
    <source>
        <dbReference type="EMBL" id="AIY65474.1"/>
    </source>
</evidence>
<dbReference type="PANTHER" id="PTHR47892:SF1">
    <property type="entry name" value="UNIVERSAL STRESS PROTEIN E"/>
    <property type="match status" value="1"/>
</dbReference>
<dbReference type="AlphaFoldDB" id="A0A0A7EFT5"/>
<comment type="function">
    <text evidence="4">Required for resistance to DNA-damaging agents.</text>
</comment>
<dbReference type="STRING" id="1348114.OM33_10185"/>
<dbReference type="OrthoDB" id="239260at2"/>
<keyword evidence="7" id="KW-1185">Reference proteome</keyword>
<evidence type="ECO:0000256" key="2">
    <source>
        <dbReference type="ARBA" id="ARBA00008791"/>
    </source>
</evidence>
<dbReference type="PANTHER" id="PTHR47892">
    <property type="entry name" value="UNIVERSAL STRESS PROTEIN E"/>
    <property type="match status" value="1"/>
</dbReference>
<dbReference type="InterPro" id="IPR006015">
    <property type="entry name" value="Universal_stress_UspA"/>
</dbReference>
<dbReference type="InterPro" id="IPR006016">
    <property type="entry name" value="UspA"/>
</dbReference>
<dbReference type="KEGG" id="pseo:OM33_10185"/>
<gene>
    <name evidence="6" type="ORF">OM33_10185</name>
</gene>
<keyword evidence="3" id="KW-0963">Cytoplasm</keyword>
<evidence type="ECO:0000256" key="1">
    <source>
        <dbReference type="ARBA" id="ARBA00004496"/>
    </source>
</evidence>
<dbReference type="eggNOG" id="COG0589">
    <property type="taxonomic scope" value="Bacteria"/>
</dbReference>
<dbReference type="SUPFAM" id="SSF52402">
    <property type="entry name" value="Adenine nucleotide alpha hydrolases-like"/>
    <property type="match status" value="2"/>
</dbReference>
<accession>A0A0A7EFT5</accession>
<dbReference type="PRINTS" id="PR01438">
    <property type="entry name" value="UNVRSLSTRESS"/>
</dbReference>
<dbReference type="EMBL" id="CP009888">
    <property type="protein sequence ID" value="AIY65474.1"/>
    <property type="molecule type" value="Genomic_DNA"/>
</dbReference>
<dbReference type="Pfam" id="PF00582">
    <property type="entry name" value="Usp"/>
    <property type="match status" value="2"/>
</dbReference>